<sequence length="31" mass="3436">MILRSLVVRLALGAVWFAAVALTFLVLDLYT</sequence>
<accession>A0A4Q7ZQT6</accession>
<keyword evidence="3" id="KW-1185">Reference proteome</keyword>
<organism evidence="2 3">
    <name type="scientific">Krasilnikovia cinnamomea</name>
    <dbReference type="NCBI Taxonomy" id="349313"/>
    <lineage>
        <taxon>Bacteria</taxon>
        <taxon>Bacillati</taxon>
        <taxon>Actinomycetota</taxon>
        <taxon>Actinomycetes</taxon>
        <taxon>Micromonosporales</taxon>
        <taxon>Micromonosporaceae</taxon>
        <taxon>Krasilnikovia</taxon>
    </lineage>
</organism>
<dbReference type="EMBL" id="SHKY01000001">
    <property type="protein sequence ID" value="RZU52749.1"/>
    <property type="molecule type" value="Genomic_DNA"/>
</dbReference>
<evidence type="ECO:0000256" key="1">
    <source>
        <dbReference type="SAM" id="Phobius"/>
    </source>
</evidence>
<comment type="caution">
    <text evidence="2">The sequence shown here is derived from an EMBL/GenBank/DDBJ whole genome shotgun (WGS) entry which is preliminary data.</text>
</comment>
<protein>
    <submittedName>
        <fullName evidence="2">Uncharacterized protein</fullName>
    </submittedName>
</protein>
<proteinExistence type="predicted"/>
<feature type="transmembrane region" description="Helical" evidence="1">
    <location>
        <begin position="7"/>
        <end position="27"/>
    </location>
</feature>
<gene>
    <name evidence="2" type="ORF">EV385_4630</name>
</gene>
<evidence type="ECO:0000313" key="3">
    <source>
        <dbReference type="Proteomes" id="UP000292564"/>
    </source>
</evidence>
<keyword evidence="1" id="KW-1133">Transmembrane helix</keyword>
<evidence type="ECO:0000313" key="2">
    <source>
        <dbReference type="EMBL" id="RZU52749.1"/>
    </source>
</evidence>
<keyword evidence="1" id="KW-0472">Membrane</keyword>
<reference evidence="2 3" key="1">
    <citation type="submission" date="2019-02" db="EMBL/GenBank/DDBJ databases">
        <title>Sequencing the genomes of 1000 actinobacteria strains.</title>
        <authorList>
            <person name="Klenk H.-P."/>
        </authorList>
    </citation>
    <scope>NUCLEOTIDE SEQUENCE [LARGE SCALE GENOMIC DNA]</scope>
    <source>
        <strain evidence="2 3">DSM 45162</strain>
    </source>
</reference>
<dbReference type="Proteomes" id="UP000292564">
    <property type="component" value="Unassembled WGS sequence"/>
</dbReference>
<name>A0A4Q7ZQT6_9ACTN</name>
<keyword evidence="1" id="KW-0812">Transmembrane</keyword>
<dbReference type="AlphaFoldDB" id="A0A4Q7ZQT6"/>